<keyword evidence="3" id="KW-1185">Reference proteome</keyword>
<evidence type="ECO:0000313" key="3">
    <source>
        <dbReference type="Proteomes" id="UP001287282"/>
    </source>
</evidence>
<sequence length="120" mass="13458">MNKVYFTNVTSIGPMAPTFYADKMIILFKSDAPEELKEFCIVHEKNELNDEVAVGDTFKIGEMEYKVTAVGDAVNKNLRDLGHITIRFNGSTEADLPGTLCLEDKDIKEINEGETLEIVR</sequence>
<dbReference type="RefSeq" id="WP_317122367.1">
    <property type="nucleotide sequence ID" value="NZ_JAWJBA010000003.1"/>
</dbReference>
<dbReference type="EMBL" id="JAWJBA010000003">
    <property type="protein sequence ID" value="MDV2685189.1"/>
    <property type="molecule type" value="Genomic_DNA"/>
</dbReference>
<dbReference type="Gene3D" id="2.40.33.40">
    <property type="entry name" value="Phosphotransferase system, glucitol/sorbitol-specific IIA component"/>
    <property type="match status" value="1"/>
</dbReference>
<proteinExistence type="predicted"/>
<dbReference type="PANTHER" id="PTHR40398">
    <property type="entry name" value="PTS SYSTEM GLUCITOL/SORBITOL-SPECIFIC EIIA COMPONENT"/>
    <property type="match status" value="1"/>
</dbReference>
<dbReference type="PROSITE" id="PS51097">
    <property type="entry name" value="PTS_EIIA_TYPE_5"/>
    <property type="match status" value="1"/>
</dbReference>
<feature type="modified residue" description="Phosphohistidine; by HPr" evidence="1">
    <location>
        <position position="43"/>
    </location>
</feature>
<protein>
    <submittedName>
        <fullName evidence="2">PTS glucitol/sorbitol transporter subunit IIA</fullName>
    </submittedName>
</protein>
<evidence type="ECO:0000256" key="1">
    <source>
        <dbReference type="PROSITE-ProRule" id="PRU00420"/>
    </source>
</evidence>
<dbReference type="SUPFAM" id="SSF141530">
    <property type="entry name" value="PTSIIA/GutA-like"/>
    <property type="match status" value="1"/>
</dbReference>
<accession>A0ABU3XBC8</accession>
<evidence type="ECO:0000313" key="2">
    <source>
        <dbReference type="EMBL" id="MDV2685189.1"/>
    </source>
</evidence>
<dbReference type="PANTHER" id="PTHR40398:SF1">
    <property type="entry name" value="PTS SYSTEM GLUCITOL_SORBITOL-SPECIFIC EIIA COMPONENT"/>
    <property type="match status" value="1"/>
</dbReference>
<dbReference type="Proteomes" id="UP001287282">
    <property type="component" value="Unassembled WGS sequence"/>
</dbReference>
<dbReference type="Pfam" id="PF03829">
    <property type="entry name" value="PTSIIA_gutA"/>
    <property type="match status" value="1"/>
</dbReference>
<comment type="caution">
    <text evidence="2">The sequence shown here is derived from an EMBL/GenBank/DDBJ whole genome shotgun (WGS) entry which is preliminary data.</text>
</comment>
<reference evidence="2 3" key="1">
    <citation type="submission" date="2023-10" db="EMBL/GenBank/DDBJ databases">
        <title>Screening of Alkalihalobacillus lindianensis BZ-TG-R113 and Its Alleviation of Salt Stress on Rapeseed Growth.</title>
        <authorList>
            <person name="Zhao B."/>
            <person name="Guo T."/>
        </authorList>
    </citation>
    <scope>NUCLEOTIDE SEQUENCE [LARGE SCALE GENOMIC DNA]</scope>
    <source>
        <strain evidence="2 3">BZ-TG-R113</strain>
    </source>
</reference>
<gene>
    <name evidence="2" type="ORF">RYX56_12565</name>
</gene>
<dbReference type="InterPro" id="IPR004716">
    <property type="entry name" value="PTS_IIA_glucitol/sorbitol-sp"/>
</dbReference>
<organism evidence="2 3">
    <name type="scientific">Alkalihalophilus lindianensis</name>
    <dbReference type="NCBI Taxonomy" id="1630542"/>
    <lineage>
        <taxon>Bacteria</taxon>
        <taxon>Bacillati</taxon>
        <taxon>Bacillota</taxon>
        <taxon>Bacilli</taxon>
        <taxon>Bacillales</taxon>
        <taxon>Bacillaceae</taxon>
        <taxon>Alkalihalophilus</taxon>
    </lineage>
</organism>
<name>A0ABU3XBC8_9BACI</name>
<dbReference type="InterPro" id="IPR036665">
    <property type="entry name" value="PTS_IIA_glucitol/sorbitol_sf"/>
</dbReference>